<dbReference type="InterPro" id="IPR000182">
    <property type="entry name" value="GNAT_dom"/>
</dbReference>
<gene>
    <name evidence="4" type="ORF">SAMN06296378_1906</name>
</gene>
<protein>
    <submittedName>
        <fullName evidence="4">Ribosomal protein S18 acetylase RimI</fullName>
    </submittedName>
</protein>
<keyword evidence="5" id="KW-1185">Reference proteome</keyword>
<evidence type="ECO:0000313" key="5">
    <source>
        <dbReference type="Proteomes" id="UP000219440"/>
    </source>
</evidence>
<keyword evidence="2" id="KW-0012">Acyltransferase</keyword>
<keyword evidence="4" id="KW-0687">Ribonucleoprotein</keyword>
<dbReference type="OrthoDB" id="9789603at2"/>
<dbReference type="Proteomes" id="UP000219440">
    <property type="component" value="Unassembled WGS sequence"/>
</dbReference>
<dbReference type="InterPro" id="IPR016181">
    <property type="entry name" value="Acyl_CoA_acyltransferase"/>
</dbReference>
<sequence>MSTTADTSPASTFRLRPAVEADSSCVFSLLQQLEGYSPEQEAFDKNFAFLLQDEATTLFLVGADLDGTVVGYALTTITPLLHVNGSSAQLQELAVDVTRQGEGIGTALIEEVERLCREREVRQLTVPSRRSADFYERIGYRSTADFLKRTLYS</sequence>
<name>A0A2C8ZTP4_9MICO</name>
<dbReference type="InterPro" id="IPR050832">
    <property type="entry name" value="Bact_Acetyltransf"/>
</dbReference>
<dbReference type="EMBL" id="OCST01000004">
    <property type="protein sequence ID" value="SOE69102.1"/>
    <property type="molecule type" value="Genomic_DNA"/>
</dbReference>
<dbReference type="SUPFAM" id="SSF55729">
    <property type="entry name" value="Acyl-CoA N-acyltransferases (Nat)"/>
    <property type="match status" value="1"/>
</dbReference>
<dbReference type="RefSeq" id="WP_097061020.1">
    <property type="nucleotide sequence ID" value="NZ_BMLC01000005.1"/>
</dbReference>
<dbReference type="AlphaFoldDB" id="A0A2C8ZTP4"/>
<dbReference type="PANTHER" id="PTHR43877:SF1">
    <property type="entry name" value="ACETYLTRANSFERASE"/>
    <property type="match status" value="1"/>
</dbReference>
<evidence type="ECO:0000256" key="1">
    <source>
        <dbReference type="ARBA" id="ARBA00022679"/>
    </source>
</evidence>
<keyword evidence="4" id="KW-0689">Ribosomal protein</keyword>
<accession>A0A2C8ZTP4</accession>
<dbReference type="Pfam" id="PF00583">
    <property type="entry name" value="Acetyltransf_1"/>
    <property type="match status" value="1"/>
</dbReference>
<evidence type="ECO:0000313" key="4">
    <source>
        <dbReference type="EMBL" id="SOE69102.1"/>
    </source>
</evidence>
<dbReference type="CDD" id="cd04301">
    <property type="entry name" value="NAT_SF"/>
    <property type="match status" value="1"/>
</dbReference>
<reference evidence="4 5" key="1">
    <citation type="submission" date="2017-09" db="EMBL/GenBank/DDBJ databases">
        <authorList>
            <person name="Ehlers B."/>
            <person name="Leendertz F.H."/>
        </authorList>
    </citation>
    <scope>NUCLEOTIDE SEQUENCE [LARGE SCALE GENOMIC DNA]</scope>
    <source>
        <strain evidence="4 5">CGMCC 1.05381</strain>
    </source>
</reference>
<keyword evidence="1" id="KW-0808">Transferase</keyword>
<dbReference type="GO" id="GO:0016747">
    <property type="term" value="F:acyltransferase activity, transferring groups other than amino-acyl groups"/>
    <property type="evidence" value="ECO:0007669"/>
    <property type="project" value="InterPro"/>
</dbReference>
<proteinExistence type="predicted"/>
<dbReference type="Gene3D" id="3.40.630.30">
    <property type="match status" value="1"/>
</dbReference>
<dbReference type="PROSITE" id="PS51186">
    <property type="entry name" value="GNAT"/>
    <property type="match status" value="1"/>
</dbReference>
<dbReference type="PANTHER" id="PTHR43877">
    <property type="entry name" value="AMINOALKYLPHOSPHONATE N-ACETYLTRANSFERASE-RELATED-RELATED"/>
    <property type="match status" value="1"/>
</dbReference>
<dbReference type="GO" id="GO:0005840">
    <property type="term" value="C:ribosome"/>
    <property type="evidence" value="ECO:0007669"/>
    <property type="project" value="UniProtKB-KW"/>
</dbReference>
<evidence type="ECO:0000256" key="2">
    <source>
        <dbReference type="ARBA" id="ARBA00023315"/>
    </source>
</evidence>
<organism evidence="4 5">
    <name type="scientific">Salinibacterium xinjiangense</name>
    <dbReference type="NCBI Taxonomy" id="386302"/>
    <lineage>
        <taxon>Bacteria</taxon>
        <taxon>Bacillati</taxon>
        <taxon>Actinomycetota</taxon>
        <taxon>Actinomycetes</taxon>
        <taxon>Micrococcales</taxon>
        <taxon>Microbacteriaceae</taxon>
        <taxon>Salinibacterium</taxon>
    </lineage>
</organism>
<feature type="domain" description="N-acetyltransferase" evidence="3">
    <location>
        <begin position="13"/>
        <end position="153"/>
    </location>
</feature>
<evidence type="ECO:0000259" key="3">
    <source>
        <dbReference type="PROSITE" id="PS51186"/>
    </source>
</evidence>